<organism evidence="2 3">
    <name type="scientific">Wickerhamomyces pijperi</name>
    <name type="common">Yeast</name>
    <name type="synonym">Pichia pijperi</name>
    <dbReference type="NCBI Taxonomy" id="599730"/>
    <lineage>
        <taxon>Eukaryota</taxon>
        <taxon>Fungi</taxon>
        <taxon>Dikarya</taxon>
        <taxon>Ascomycota</taxon>
        <taxon>Saccharomycotina</taxon>
        <taxon>Saccharomycetes</taxon>
        <taxon>Phaffomycetales</taxon>
        <taxon>Wickerhamomycetaceae</taxon>
        <taxon>Wickerhamomyces</taxon>
    </lineage>
</organism>
<dbReference type="EMBL" id="JAEUBG010005289">
    <property type="protein sequence ID" value="KAH3676328.1"/>
    <property type="molecule type" value="Genomic_DNA"/>
</dbReference>
<sequence>MSCQQTTAIPNDQQVAFAFQFDEVDKALFEYRSRKQHAGFPQQQHFNNQSANGLKYKNGNNRNNYHHNHSHHHQKSNNYYYNNNNMNYKYGNDVHGQNMRPQAMFNTAPTTSPTLYQPTSNVNGSYFANTSPVVSKGFGEYEETGFLPLNSKLVDSQMGVAQMNNLSSSVSSGSVSSYSSYNDSADFIPGNMLAGGPPSLVSSASSSNTHGFGFGVNSDFAGSGSGSGSGFFGSGAGSGSGLGAGEGYFNELNIGVQHKEKSFGFLNIWGNDMSVWG</sequence>
<protein>
    <submittedName>
        <fullName evidence="2">Uncharacterized protein</fullName>
    </submittedName>
</protein>
<reference evidence="2" key="1">
    <citation type="journal article" date="2021" name="Open Biol.">
        <title>Shared evolutionary footprints suggest mitochondrial oxidative damage underlies multiple complex I losses in fungi.</title>
        <authorList>
            <person name="Schikora-Tamarit M.A."/>
            <person name="Marcet-Houben M."/>
            <person name="Nosek J."/>
            <person name="Gabaldon T."/>
        </authorList>
    </citation>
    <scope>NUCLEOTIDE SEQUENCE</scope>
    <source>
        <strain evidence="2">CBS2887</strain>
    </source>
</reference>
<proteinExistence type="predicted"/>
<dbReference type="AlphaFoldDB" id="A0A9P8PQA0"/>
<gene>
    <name evidence="2" type="ORF">WICPIJ_009138</name>
</gene>
<reference evidence="2" key="2">
    <citation type="submission" date="2021-01" db="EMBL/GenBank/DDBJ databases">
        <authorList>
            <person name="Schikora-Tamarit M.A."/>
        </authorList>
    </citation>
    <scope>NUCLEOTIDE SEQUENCE</scope>
    <source>
        <strain evidence="2">CBS2887</strain>
    </source>
</reference>
<feature type="compositionally biased region" description="Low complexity" evidence="1">
    <location>
        <begin position="52"/>
        <end position="63"/>
    </location>
</feature>
<feature type="compositionally biased region" description="Polar residues" evidence="1">
    <location>
        <begin position="41"/>
        <end position="51"/>
    </location>
</feature>
<feature type="region of interest" description="Disordered" evidence="1">
    <location>
        <begin position="38"/>
        <end position="74"/>
    </location>
</feature>
<feature type="compositionally biased region" description="Basic residues" evidence="1">
    <location>
        <begin position="64"/>
        <end position="74"/>
    </location>
</feature>
<dbReference type="Proteomes" id="UP000774326">
    <property type="component" value="Unassembled WGS sequence"/>
</dbReference>
<accession>A0A9P8PQA0</accession>
<name>A0A9P8PQA0_WICPI</name>
<evidence type="ECO:0000256" key="1">
    <source>
        <dbReference type="SAM" id="MobiDB-lite"/>
    </source>
</evidence>
<comment type="caution">
    <text evidence="2">The sequence shown here is derived from an EMBL/GenBank/DDBJ whole genome shotgun (WGS) entry which is preliminary data.</text>
</comment>
<evidence type="ECO:0000313" key="3">
    <source>
        <dbReference type="Proteomes" id="UP000774326"/>
    </source>
</evidence>
<keyword evidence="3" id="KW-1185">Reference proteome</keyword>
<evidence type="ECO:0000313" key="2">
    <source>
        <dbReference type="EMBL" id="KAH3676328.1"/>
    </source>
</evidence>